<dbReference type="SMART" id="SM00220">
    <property type="entry name" value="S_TKc"/>
    <property type="match status" value="1"/>
</dbReference>
<keyword evidence="3" id="KW-0677">Repeat</keyword>
<evidence type="ECO:0000313" key="12">
    <source>
        <dbReference type="EMBL" id="KAJ3226763.1"/>
    </source>
</evidence>
<name>A0AAD5U6Z7_9FUNG</name>
<dbReference type="EMBL" id="JADGJW010000029">
    <property type="protein sequence ID" value="KAJ3226763.1"/>
    <property type="molecule type" value="Genomic_DNA"/>
</dbReference>
<evidence type="ECO:0000256" key="3">
    <source>
        <dbReference type="ARBA" id="ARBA00022737"/>
    </source>
</evidence>
<comment type="caution">
    <text evidence="12">The sequence shown here is derived from an EMBL/GenBank/DDBJ whole genome shotgun (WGS) entry which is preliminary data.</text>
</comment>
<feature type="domain" description="POLO box" evidence="11">
    <location>
        <begin position="593"/>
        <end position="693"/>
    </location>
</feature>
<dbReference type="Pfam" id="PF00069">
    <property type="entry name" value="Pkinase"/>
    <property type="match status" value="1"/>
</dbReference>
<dbReference type="GO" id="GO:0005634">
    <property type="term" value="C:nucleus"/>
    <property type="evidence" value="ECO:0007669"/>
    <property type="project" value="TreeGrafter"/>
</dbReference>
<dbReference type="InterPro" id="IPR036947">
    <property type="entry name" value="POLO_box_dom_sf"/>
</dbReference>
<dbReference type="SUPFAM" id="SSF56112">
    <property type="entry name" value="Protein kinase-like (PK-like)"/>
    <property type="match status" value="1"/>
</dbReference>
<dbReference type="PANTHER" id="PTHR24345:SF0">
    <property type="entry name" value="CELL CYCLE SERINE_THREONINE-PROTEIN KINASE CDC5_MSD2"/>
    <property type="match status" value="1"/>
</dbReference>
<dbReference type="CDD" id="cd13118">
    <property type="entry name" value="POLO_box_1"/>
    <property type="match status" value="1"/>
</dbReference>
<dbReference type="GO" id="GO:0005816">
    <property type="term" value="C:spindle pole body"/>
    <property type="evidence" value="ECO:0007669"/>
    <property type="project" value="TreeGrafter"/>
</dbReference>
<evidence type="ECO:0000256" key="8">
    <source>
        <dbReference type="RuleBase" id="RU361162"/>
    </source>
</evidence>
<dbReference type="Gene3D" id="3.30.200.20">
    <property type="entry name" value="Phosphorylase Kinase, domain 1"/>
    <property type="match status" value="1"/>
</dbReference>
<dbReference type="PROSITE" id="PS00107">
    <property type="entry name" value="PROTEIN_KINASE_ATP"/>
    <property type="match status" value="1"/>
</dbReference>
<keyword evidence="5 8" id="KW-0418">Kinase</keyword>
<evidence type="ECO:0000256" key="7">
    <source>
        <dbReference type="PROSITE-ProRule" id="PRU10141"/>
    </source>
</evidence>
<dbReference type="GO" id="GO:0000776">
    <property type="term" value="C:kinetochore"/>
    <property type="evidence" value="ECO:0007669"/>
    <property type="project" value="TreeGrafter"/>
</dbReference>
<comment type="similarity">
    <text evidence="8">Belongs to the protein kinase superfamily. Ser/Thr protein kinase family. CDC5/Polo subfamily.</text>
</comment>
<dbReference type="SUPFAM" id="SSF82615">
    <property type="entry name" value="Polo-box domain"/>
    <property type="match status" value="2"/>
</dbReference>
<dbReference type="CDD" id="cd14099">
    <property type="entry name" value="STKc_PLK"/>
    <property type="match status" value="1"/>
</dbReference>
<dbReference type="PROSITE" id="PS50078">
    <property type="entry name" value="POLO_BOX"/>
    <property type="match status" value="2"/>
</dbReference>
<accession>A0AAD5U6Z7</accession>
<dbReference type="InterPro" id="IPR000959">
    <property type="entry name" value="POLO_box_dom"/>
</dbReference>
<gene>
    <name evidence="12" type="primary">CDC5</name>
    <name evidence="12" type="ORF">HK099_004181</name>
</gene>
<feature type="binding site" evidence="7">
    <location>
        <position position="81"/>
    </location>
    <ligand>
        <name>ATP</name>
        <dbReference type="ChEBI" id="CHEBI:30616"/>
    </ligand>
</feature>
<dbReference type="Pfam" id="PF00659">
    <property type="entry name" value="POLO_box"/>
    <property type="match status" value="2"/>
</dbReference>
<dbReference type="InterPro" id="IPR033695">
    <property type="entry name" value="POLO_box_2"/>
</dbReference>
<evidence type="ECO:0000256" key="4">
    <source>
        <dbReference type="ARBA" id="ARBA00022741"/>
    </source>
</evidence>
<feature type="compositionally biased region" description="Polar residues" evidence="9">
    <location>
        <begin position="11"/>
        <end position="25"/>
    </location>
</feature>
<dbReference type="Proteomes" id="UP001211065">
    <property type="component" value="Unassembled WGS sequence"/>
</dbReference>
<dbReference type="FunFam" id="1.10.510.10:FF:000571">
    <property type="entry name" value="Maternal embryonic leucine zipper kinase"/>
    <property type="match status" value="1"/>
</dbReference>
<evidence type="ECO:0000256" key="9">
    <source>
        <dbReference type="SAM" id="MobiDB-lite"/>
    </source>
</evidence>
<feature type="region of interest" description="Disordered" evidence="9">
    <location>
        <begin position="446"/>
        <end position="472"/>
    </location>
</feature>
<dbReference type="InterPro" id="IPR017441">
    <property type="entry name" value="Protein_kinase_ATP_BS"/>
</dbReference>
<dbReference type="PANTHER" id="PTHR24345">
    <property type="entry name" value="SERINE/THREONINE-PROTEIN KINASE PLK"/>
    <property type="match status" value="1"/>
</dbReference>
<dbReference type="EC" id="2.7.11.21" evidence="8"/>
<protein>
    <recommendedName>
        <fullName evidence="8">Serine/threonine-protein kinase</fullName>
        <ecNumber evidence="8">2.7.11.21</ecNumber>
    </recommendedName>
</protein>
<dbReference type="InterPro" id="IPR011009">
    <property type="entry name" value="Kinase-like_dom_sf"/>
</dbReference>
<dbReference type="PROSITE" id="PS50011">
    <property type="entry name" value="PROTEIN_KINASE_DOM"/>
    <property type="match status" value="1"/>
</dbReference>
<evidence type="ECO:0000256" key="5">
    <source>
        <dbReference type="ARBA" id="ARBA00022777"/>
    </source>
</evidence>
<dbReference type="Gene3D" id="1.10.510.10">
    <property type="entry name" value="Transferase(Phosphotransferase) domain 1"/>
    <property type="match status" value="1"/>
</dbReference>
<keyword evidence="4 7" id="KW-0547">Nucleotide-binding</keyword>
<feature type="domain" description="Protein kinase" evidence="10">
    <location>
        <begin position="49"/>
        <end position="308"/>
    </location>
</feature>
<dbReference type="FunFam" id="3.30.200.20:FF:000091">
    <property type="entry name" value="Serine/threonine-protein kinase PLK"/>
    <property type="match status" value="1"/>
</dbReference>
<feature type="region of interest" description="Disordered" evidence="9">
    <location>
        <begin position="1"/>
        <end position="37"/>
    </location>
</feature>
<dbReference type="Gene3D" id="3.30.1120.30">
    <property type="entry name" value="POLO box domain"/>
    <property type="match status" value="2"/>
</dbReference>
<sequence length="816" mass="94258">MQGINKKEYTSPFNPTQPKFSEVQQTVPTKPTFPTPPSIIYDQKRNKKYIRGRVLGEGGFARCYEVTENLAGNQTASYAAKVIPKSSLRSEKQKAKLYGEIHIHRKMDHHHVVKWYEVFEDTDFVYMTLELCEGKTFVEMLKKRKRLTEPEVRYFMFQLLDAVRYMHENKVIHRDLKLGNIFLTKDLKVKIGDFGLAATIKKDGERKRTICGTPNYIAPEVLFDTRNGHSYEVDIWSLGVIMYTLLVGKPPFQTKDVKAIYKKIKENNYEYPPHIQLSDDAISLIKSLLHTRPECRPMAVNIMRHKFFRSYNIITSIPMSALYCEPQFTEEEEGIKSDFKRVEVEKTTQFLAKVASATQLSEQQDDFQKTDLDYQPNNHLQNIKHTDNDLVKRTSLLRIQQSSHGRSPIPELWTKQSVGNNVTRQLKPSPLNPKLVNYVGNHISLPNGNLDPGTASEPESRESNFSPQLLRPKNGYVYDSKVTDGFLPKQTEMSSKPMTIPPAGDCKEDRKLESKENDLPVNYNPHRPNFSNKLSVVKEKKEITSIVNRNSTQAMELMLKNLTTALDDCQKNKEGINSKLEHNICLFETPELFITKWIDYCAKYGLGYQLRNGNVGVYFNDATSIILASDNLHFEYIYNEKVDPRLKKLAKEKSGGENVGSKIIRRSHTMDNYPSELSKKVTLLYHFKKYLKDSLTNNNKLNEAEPRNAEEELVEEKTQNLAFLTKYVRSKFGVIFRLSDHTLQFNLFDHTKLIFTMNGLRVSYINKKREMITVPLQYALSKTGELEKEIADRTKCCREILKQMIAKRMVTQEKDS</sequence>
<dbReference type="GO" id="GO:0007052">
    <property type="term" value="P:mitotic spindle organization"/>
    <property type="evidence" value="ECO:0007669"/>
    <property type="project" value="TreeGrafter"/>
</dbReference>
<evidence type="ECO:0000313" key="13">
    <source>
        <dbReference type="Proteomes" id="UP001211065"/>
    </source>
</evidence>
<organism evidence="12 13">
    <name type="scientific">Clydaea vesicula</name>
    <dbReference type="NCBI Taxonomy" id="447962"/>
    <lineage>
        <taxon>Eukaryota</taxon>
        <taxon>Fungi</taxon>
        <taxon>Fungi incertae sedis</taxon>
        <taxon>Chytridiomycota</taxon>
        <taxon>Chytridiomycota incertae sedis</taxon>
        <taxon>Chytridiomycetes</taxon>
        <taxon>Lobulomycetales</taxon>
        <taxon>Lobulomycetaceae</taxon>
        <taxon>Clydaea</taxon>
    </lineage>
</organism>
<dbReference type="CDD" id="cd13117">
    <property type="entry name" value="POLO_box_2"/>
    <property type="match status" value="1"/>
</dbReference>
<keyword evidence="2 8" id="KW-0808">Transferase</keyword>
<dbReference type="AlphaFoldDB" id="A0AAD5U6Z7"/>
<dbReference type="GO" id="GO:0000922">
    <property type="term" value="C:spindle pole"/>
    <property type="evidence" value="ECO:0007669"/>
    <property type="project" value="TreeGrafter"/>
</dbReference>
<keyword evidence="1 8" id="KW-0723">Serine/threonine-protein kinase</keyword>
<dbReference type="InterPro" id="IPR008271">
    <property type="entry name" value="Ser/Thr_kinase_AS"/>
</dbReference>
<evidence type="ECO:0000256" key="6">
    <source>
        <dbReference type="ARBA" id="ARBA00022840"/>
    </source>
</evidence>
<dbReference type="InterPro" id="IPR033701">
    <property type="entry name" value="POLO_box_1"/>
</dbReference>
<dbReference type="GO" id="GO:0004674">
    <property type="term" value="F:protein serine/threonine kinase activity"/>
    <property type="evidence" value="ECO:0007669"/>
    <property type="project" value="UniProtKB-KW"/>
</dbReference>
<comment type="catalytic activity">
    <reaction evidence="8">
        <text>L-threonyl-[protein] + ATP = O-phospho-L-threonyl-[protein] + ADP + H(+)</text>
        <dbReference type="Rhea" id="RHEA:46608"/>
        <dbReference type="Rhea" id="RHEA-COMP:11060"/>
        <dbReference type="Rhea" id="RHEA-COMP:11605"/>
        <dbReference type="ChEBI" id="CHEBI:15378"/>
        <dbReference type="ChEBI" id="CHEBI:30013"/>
        <dbReference type="ChEBI" id="CHEBI:30616"/>
        <dbReference type="ChEBI" id="CHEBI:61977"/>
        <dbReference type="ChEBI" id="CHEBI:456216"/>
        <dbReference type="EC" id="2.7.11.21"/>
    </reaction>
</comment>
<dbReference type="PROSITE" id="PS00108">
    <property type="entry name" value="PROTEIN_KINASE_ST"/>
    <property type="match status" value="1"/>
</dbReference>
<feature type="domain" description="POLO box" evidence="11">
    <location>
        <begin position="723"/>
        <end position="806"/>
    </location>
</feature>
<keyword evidence="13" id="KW-1185">Reference proteome</keyword>
<feature type="region of interest" description="Disordered" evidence="9">
    <location>
        <begin position="487"/>
        <end position="508"/>
    </location>
</feature>
<reference evidence="12" key="1">
    <citation type="submission" date="2020-05" db="EMBL/GenBank/DDBJ databases">
        <title>Phylogenomic resolution of chytrid fungi.</title>
        <authorList>
            <person name="Stajich J.E."/>
            <person name="Amses K."/>
            <person name="Simmons R."/>
            <person name="Seto K."/>
            <person name="Myers J."/>
            <person name="Bonds A."/>
            <person name="Quandt C.A."/>
            <person name="Barry K."/>
            <person name="Liu P."/>
            <person name="Grigoriev I."/>
            <person name="Longcore J.E."/>
            <person name="James T.Y."/>
        </authorList>
    </citation>
    <scope>NUCLEOTIDE SEQUENCE</scope>
    <source>
        <strain evidence="12">JEL0476</strain>
    </source>
</reference>
<dbReference type="GO" id="GO:0005737">
    <property type="term" value="C:cytoplasm"/>
    <property type="evidence" value="ECO:0007669"/>
    <property type="project" value="TreeGrafter"/>
</dbReference>
<dbReference type="InterPro" id="IPR000719">
    <property type="entry name" value="Prot_kinase_dom"/>
</dbReference>
<evidence type="ECO:0000256" key="1">
    <source>
        <dbReference type="ARBA" id="ARBA00022527"/>
    </source>
</evidence>
<proteinExistence type="inferred from homology"/>
<keyword evidence="6 7" id="KW-0067">ATP-binding</keyword>
<evidence type="ECO:0000259" key="10">
    <source>
        <dbReference type="PROSITE" id="PS50011"/>
    </source>
</evidence>
<evidence type="ECO:0000256" key="2">
    <source>
        <dbReference type="ARBA" id="ARBA00022679"/>
    </source>
</evidence>
<evidence type="ECO:0000259" key="11">
    <source>
        <dbReference type="PROSITE" id="PS50078"/>
    </source>
</evidence>
<dbReference type="GO" id="GO:0005524">
    <property type="term" value="F:ATP binding"/>
    <property type="evidence" value="ECO:0007669"/>
    <property type="project" value="UniProtKB-UniRule"/>
</dbReference>